<feature type="compositionally biased region" description="Low complexity" evidence="1">
    <location>
        <begin position="89"/>
        <end position="107"/>
    </location>
</feature>
<evidence type="ECO:0000256" key="1">
    <source>
        <dbReference type="SAM" id="MobiDB-lite"/>
    </source>
</evidence>
<dbReference type="PROSITE" id="PS50943">
    <property type="entry name" value="HTH_CROC1"/>
    <property type="match status" value="1"/>
</dbReference>
<evidence type="ECO:0000313" key="3">
    <source>
        <dbReference type="EMBL" id="XDQ81103.1"/>
    </source>
</evidence>
<dbReference type="InterPro" id="IPR021224">
    <property type="entry name" value="DUF2690"/>
</dbReference>
<dbReference type="InterPro" id="IPR001387">
    <property type="entry name" value="Cro/C1-type_HTH"/>
</dbReference>
<proteinExistence type="predicted"/>
<gene>
    <name evidence="3" type="ORF">AB2U05_22885</name>
</gene>
<dbReference type="CDD" id="cd00093">
    <property type="entry name" value="HTH_XRE"/>
    <property type="match status" value="1"/>
</dbReference>
<dbReference type="SUPFAM" id="SSF47413">
    <property type="entry name" value="lambda repressor-like DNA-binding domains"/>
    <property type="match status" value="1"/>
</dbReference>
<protein>
    <submittedName>
        <fullName evidence="3">DUF2690 domain-containing protein</fullName>
    </submittedName>
</protein>
<name>A0AB39TPE4_9ACTN</name>
<feature type="compositionally biased region" description="Pro residues" evidence="1">
    <location>
        <begin position="330"/>
        <end position="339"/>
    </location>
</feature>
<dbReference type="Pfam" id="PF13560">
    <property type="entry name" value="HTH_31"/>
    <property type="match status" value="1"/>
</dbReference>
<dbReference type="EMBL" id="CP163445">
    <property type="protein sequence ID" value="XDQ81103.1"/>
    <property type="molecule type" value="Genomic_DNA"/>
</dbReference>
<dbReference type="InterPro" id="IPR010982">
    <property type="entry name" value="Lambda_DNA-bd_dom_sf"/>
</dbReference>
<sequence length="371" mass="38231">MGSAWKKLPEELSEPARALVDGLRAVKDSTGLSLSELAARTHYSRASWERWLNGKRIITEQALEALVGAVDCDAAALRELWRRAAEGPAELPAGEAADADAQAGADPETGADEPVVEAPAVEATEETAAEGVEPPEDAEDVEDTAEPAPAVRWWRRPAALIAGAALLAAVLVLTGLSLSRRGGPSEPVADPLPTVTFTAKAAQTIPATPDCRAVGCAHKDPKYTGCGKDARTLQTQVVGKVVVYLRYSRTCQAAWAAITEGEPKDYATITDSNGESETALIHYGYDNYSLMLNAADPALGFRVCGDQPAGHDCTGIVTDLASVVESTPIPIGPASPPPGTGAGAQPSTAAPSGTPSGSPSPSLSPSPAPGQ</sequence>
<dbReference type="AlphaFoldDB" id="A0AB39TPE4"/>
<feature type="region of interest" description="Disordered" evidence="1">
    <location>
        <begin position="89"/>
        <end position="113"/>
    </location>
</feature>
<feature type="compositionally biased region" description="Low complexity" evidence="1">
    <location>
        <begin position="343"/>
        <end position="361"/>
    </location>
</feature>
<dbReference type="RefSeq" id="WP_369184102.1">
    <property type="nucleotide sequence ID" value="NZ_CP163445.1"/>
</dbReference>
<dbReference type="Pfam" id="PF10901">
    <property type="entry name" value="DUF2690"/>
    <property type="match status" value="1"/>
</dbReference>
<feature type="region of interest" description="Disordered" evidence="1">
    <location>
        <begin position="123"/>
        <end position="142"/>
    </location>
</feature>
<accession>A0AB39TPE4</accession>
<feature type="region of interest" description="Disordered" evidence="1">
    <location>
        <begin position="327"/>
        <end position="371"/>
    </location>
</feature>
<dbReference type="SMART" id="SM00530">
    <property type="entry name" value="HTH_XRE"/>
    <property type="match status" value="1"/>
</dbReference>
<evidence type="ECO:0000259" key="2">
    <source>
        <dbReference type="PROSITE" id="PS50943"/>
    </source>
</evidence>
<reference evidence="3" key="1">
    <citation type="submission" date="2024-07" db="EMBL/GenBank/DDBJ databases">
        <authorList>
            <person name="Yu S.T."/>
        </authorList>
    </citation>
    <scope>NUCLEOTIDE SEQUENCE</scope>
    <source>
        <strain evidence="3">Y1</strain>
    </source>
</reference>
<feature type="domain" description="HTH cro/C1-type" evidence="2">
    <location>
        <begin position="23"/>
        <end position="77"/>
    </location>
</feature>
<dbReference type="GO" id="GO:0003677">
    <property type="term" value="F:DNA binding"/>
    <property type="evidence" value="ECO:0007669"/>
    <property type="project" value="InterPro"/>
</dbReference>
<dbReference type="Gene3D" id="1.10.260.40">
    <property type="entry name" value="lambda repressor-like DNA-binding domains"/>
    <property type="match status" value="1"/>
</dbReference>
<organism evidence="3">
    <name type="scientific">Streptomyces sp. Y1</name>
    <dbReference type="NCBI Taxonomy" id="3238634"/>
    <lineage>
        <taxon>Bacteria</taxon>
        <taxon>Bacillati</taxon>
        <taxon>Actinomycetota</taxon>
        <taxon>Actinomycetes</taxon>
        <taxon>Kitasatosporales</taxon>
        <taxon>Streptomycetaceae</taxon>
        <taxon>Streptomyces</taxon>
    </lineage>
</organism>
<feature type="compositionally biased region" description="Pro residues" evidence="1">
    <location>
        <begin position="362"/>
        <end position="371"/>
    </location>
</feature>